<protein>
    <submittedName>
        <fullName evidence="1">Uncharacterized protein</fullName>
    </submittedName>
</protein>
<reference evidence="2" key="1">
    <citation type="journal article" date="2019" name="Int. J. Syst. Evol. Microbiol.">
        <title>The Global Catalogue of Microorganisms (GCM) 10K type strain sequencing project: providing services to taxonomists for standard genome sequencing and annotation.</title>
        <authorList>
            <consortium name="The Broad Institute Genomics Platform"/>
            <consortium name="The Broad Institute Genome Sequencing Center for Infectious Disease"/>
            <person name="Wu L."/>
            <person name="Ma J."/>
        </authorList>
    </citation>
    <scope>NUCLEOTIDE SEQUENCE [LARGE SCALE GENOMIC DNA]</scope>
    <source>
        <strain evidence="2">KCTC 42730</strain>
    </source>
</reference>
<sequence>MEASLNFKTEMYMRPTEGVSLSSTDIELPKKVRCLMMNAASDETDIVICNDRVWVISNSLAKHASLADYEEFQLCYQSPAKGAGNVAIKAKPKSTHLSYFSILNFGVYSENNITAAVCACHLLENLLGYQIKIAYHGSDC</sequence>
<accession>A0ABV7CJ76</accession>
<organism evidence="1 2">
    <name type="scientific">Pseudoalteromonas fenneropenaei</name>
    <dbReference type="NCBI Taxonomy" id="1737459"/>
    <lineage>
        <taxon>Bacteria</taxon>
        <taxon>Pseudomonadati</taxon>
        <taxon>Pseudomonadota</taxon>
        <taxon>Gammaproteobacteria</taxon>
        <taxon>Alteromonadales</taxon>
        <taxon>Pseudoalteromonadaceae</taxon>
        <taxon>Pseudoalteromonas</taxon>
    </lineage>
</organism>
<dbReference type="Proteomes" id="UP001595453">
    <property type="component" value="Unassembled WGS sequence"/>
</dbReference>
<name>A0ABV7CJ76_9GAMM</name>
<evidence type="ECO:0000313" key="2">
    <source>
        <dbReference type="Proteomes" id="UP001595453"/>
    </source>
</evidence>
<gene>
    <name evidence="1" type="ORF">ACFOEE_09130</name>
</gene>
<keyword evidence="2" id="KW-1185">Reference proteome</keyword>
<evidence type="ECO:0000313" key="1">
    <source>
        <dbReference type="EMBL" id="MFC3032682.1"/>
    </source>
</evidence>
<dbReference type="RefSeq" id="WP_377123423.1">
    <property type="nucleotide sequence ID" value="NZ_JBHRSD010000014.1"/>
</dbReference>
<dbReference type="EMBL" id="JBHRSD010000014">
    <property type="protein sequence ID" value="MFC3032682.1"/>
    <property type="molecule type" value="Genomic_DNA"/>
</dbReference>
<comment type="caution">
    <text evidence="1">The sequence shown here is derived from an EMBL/GenBank/DDBJ whole genome shotgun (WGS) entry which is preliminary data.</text>
</comment>
<proteinExistence type="predicted"/>